<feature type="transmembrane region" description="Helical" evidence="2">
    <location>
        <begin position="104"/>
        <end position="122"/>
    </location>
</feature>
<feature type="region of interest" description="Disordered" evidence="1">
    <location>
        <begin position="354"/>
        <end position="406"/>
    </location>
</feature>
<feature type="transmembrane region" description="Helical" evidence="2">
    <location>
        <begin position="145"/>
        <end position="168"/>
    </location>
</feature>
<feature type="region of interest" description="Disordered" evidence="1">
    <location>
        <begin position="179"/>
        <end position="209"/>
    </location>
</feature>
<comment type="caution">
    <text evidence="3">The sequence shown here is derived from an EMBL/GenBank/DDBJ whole genome shotgun (WGS) entry which is preliminary data.</text>
</comment>
<keyword evidence="2" id="KW-1133">Transmembrane helix</keyword>
<protein>
    <submittedName>
        <fullName evidence="3">Uncharacterized protein</fullName>
    </submittedName>
</protein>
<proteinExistence type="predicted"/>
<keyword evidence="2" id="KW-0472">Membrane</keyword>
<dbReference type="EMBL" id="JAACJJ010000042">
    <property type="protein sequence ID" value="KAF5316787.1"/>
    <property type="molecule type" value="Genomic_DNA"/>
</dbReference>
<dbReference type="OrthoDB" id="2507743at2759"/>
<evidence type="ECO:0000256" key="1">
    <source>
        <dbReference type="SAM" id="MobiDB-lite"/>
    </source>
</evidence>
<dbReference type="AlphaFoldDB" id="A0A8H5B597"/>
<feature type="region of interest" description="Disordered" evidence="1">
    <location>
        <begin position="242"/>
        <end position="327"/>
    </location>
</feature>
<accession>A0A8H5B597</accession>
<name>A0A8H5B597_9AGAR</name>
<keyword evidence="4" id="KW-1185">Reference proteome</keyword>
<organism evidence="3 4">
    <name type="scientific">Psilocybe cf. subviscida</name>
    <dbReference type="NCBI Taxonomy" id="2480587"/>
    <lineage>
        <taxon>Eukaryota</taxon>
        <taxon>Fungi</taxon>
        <taxon>Dikarya</taxon>
        <taxon>Basidiomycota</taxon>
        <taxon>Agaricomycotina</taxon>
        <taxon>Agaricomycetes</taxon>
        <taxon>Agaricomycetidae</taxon>
        <taxon>Agaricales</taxon>
        <taxon>Agaricineae</taxon>
        <taxon>Strophariaceae</taxon>
        <taxon>Psilocybe</taxon>
    </lineage>
</organism>
<reference evidence="3 4" key="1">
    <citation type="journal article" date="2020" name="ISME J.">
        <title>Uncovering the hidden diversity of litter-decomposition mechanisms in mushroom-forming fungi.</title>
        <authorList>
            <person name="Floudas D."/>
            <person name="Bentzer J."/>
            <person name="Ahren D."/>
            <person name="Johansson T."/>
            <person name="Persson P."/>
            <person name="Tunlid A."/>
        </authorList>
    </citation>
    <scope>NUCLEOTIDE SEQUENCE [LARGE SCALE GENOMIC DNA]</scope>
    <source>
        <strain evidence="3 4">CBS 101986</strain>
    </source>
</reference>
<gene>
    <name evidence="3" type="ORF">D9619_006528</name>
</gene>
<evidence type="ECO:0000256" key="2">
    <source>
        <dbReference type="SAM" id="Phobius"/>
    </source>
</evidence>
<sequence length="513" mass="55486">MRCGEHAHCAPAIRISGLPILLFWPIYPTRLCLLCQPYPERNPHLDATARRFVVYLPFRGLDGLSPHFHPPSYPPSHCSQARTIIPSIDNTHFRSFYHFFTSNPIFRFLLIIASITFVQRLTDAMTRLIFLLQIDMPPLKRRRGLAGSIVNTAVSAALIGTAVGLTVYRMWRDRGKEGQPHMIEGIDADSDSEDSIVGPASHPPPPPYQERNEWQALSQPPAVRVEHATPAKGKRTITYTESQAQGLSVTSRTTALPVTPATPRSAAAAKRRREIQAAKRPVAIVTRHRRQKSNVSAPASQPGTSTKPEFDFGHGATQGAEEDGEEDQMDWIGGKLAELIEQGRRALNTEVVVMSEAPQDEVDDGTGAWDSDEEDNRNARSSRPSSRAGSIRSVKRTSKPKPIPIGVPSYQAQQGVGLGIGGVSGSPASTAVSYASASAGFVSSSVPSSSASSAFAFSSSGPVHGAAYEAASMTPSSQQQREDPVGWESPLVRESMERARARLMARRAGGAGV</sequence>
<dbReference type="Proteomes" id="UP000567179">
    <property type="component" value="Unassembled WGS sequence"/>
</dbReference>
<evidence type="ECO:0000313" key="4">
    <source>
        <dbReference type="Proteomes" id="UP000567179"/>
    </source>
</evidence>
<feature type="compositionally biased region" description="Acidic residues" evidence="1">
    <location>
        <begin position="358"/>
        <end position="375"/>
    </location>
</feature>
<feature type="compositionally biased region" description="Low complexity" evidence="1">
    <location>
        <begin position="379"/>
        <end position="392"/>
    </location>
</feature>
<keyword evidence="2" id="KW-0812">Transmembrane</keyword>
<feature type="region of interest" description="Disordered" evidence="1">
    <location>
        <begin position="469"/>
        <end position="493"/>
    </location>
</feature>
<feature type="compositionally biased region" description="Polar residues" evidence="1">
    <location>
        <begin position="242"/>
        <end position="256"/>
    </location>
</feature>
<feature type="compositionally biased region" description="Polar residues" evidence="1">
    <location>
        <begin position="293"/>
        <end position="307"/>
    </location>
</feature>
<evidence type="ECO:0000313" key="3">
    <source>
        <dbReference type="EMBL" id="KAF5316787.1"/>
    </source>
</evidence>